<evidence type="ECO:0000313" key="2">
    <source>
        <dbReference type="EMBL" id="GAA0174163.1"/>
    </source>
</evidence>
<dbReference type="EMBL" id="BAABME010008942">
    <property type="protein sequence ID" value="GAA0174163.1"/>
    <property type="molecule type" value="Genomic_DNA"/>
</dbReference>
<accession>A0AAV3RG27</accession>
<dbReference type="AlphaFoldDB" id="A0AAV3RG27"/>
<name>A0AAV3RG27_LITER</name>
<proteinExistence type="predicted"/>
<protein>
    <submittedName>
        <fullName evidence="2">Uncharacterized protein</fullName>
    </submittedName>
</protein>
<feature type="region of interest" description="Disordered" evidence="1">
    <location>
        <begin position="158"/>
        <end position="182"/>
    </location>
</feature>
<feature type="compositionally biased region" description="Low complexity" evidence="1">
    <location>
        <begin position="170"/>
        <end position="182"/>
    </location>
</feature>
<comment type="caution">
    <text evidence="2">The sequence shown here is derived from an EMBL/GenBank/DDBJ whole genome shotgun (WGS) entry which is preliminary data.</text>
</comment>
<keyword evidence="3" id="KW-1185">Reference proteome</keyword>
<organism evidence="2 3">
    <name type="scientific">Lithospermum erythrorhizon</name>
    <name type="common">Purple gromwell</name>
    <name type="synonym">Lithospermum officinale var. erythrorhizon</name>
    <dbReference type="NCBI Taxonomy" id="34254"/>
    <lineage>
        <taxon>Eukaryota</taxon>
        <taxon>Viridiplantae</taxon>
        <taxon>Streptophyta</taxon>
        <taxon>Embryophyta</taxon>
        <taxon>Tracheophyta</taxon>
        <taxon>Spermatophyta</taxon>
        <taxon>Magnoliopsida</taxon>
        <taxon>eudicotyledons</taxon>
        <taxon>Gunneridae</taxon>
        <taxon>Pentapetalae</taxon>
        <taxon>asterids</taxon>
        <taxon>lamiids</taxon>
        <taxon>Boraginales</taxon>
        <taxon>Boraginaceae</taxon>
        <taxon>Boraginoideae</taxon>
        <taxon>Lithospermeae</taxon>
        <taxon>Lithospermum</taxon>
    </lineage>
</organism>
<reference evidence="2 3" key="1">
    <citation type="submission" date="2024-01" db="EMBL/GenBank/DDBJ databases">
        <title>The complete chloroplast genome sequence of Lithospermum erythrorhizon: insights into the phylogenetic relationship among Boraginaceae species and the maternal lineages of purple gromwells.</title>
        <authorList>
            <person name="Okada T."/>
            <person name="Watanabe K."/>
        </authorList>
    </citation>
    <scope>NUCLEOTIDE SEQUENCE [LARGE SCALE GENOMIC DNA]</scope>
</reference>
<evidence type="ECO:0000256" key="1">
    <source>
        <dbReference type="SAM" id="MobiDB-lite"/>
    </source>
</evidence>
<evidence type="ECO:0000313" key="3">
    <source>
        <dbReference type="Proteomes" id="UP001454036"/>
    </source>
</evidence>
<sequence length="370" mass="40804">MKHLSSDDVKALGGGPSKFKVSEEVLISEGDRGSPIHPPGFGPLLSDSDQYKGAGIEILPDFGGLLSSSSPRRLHQQDQADIQASFKGDGAILKYSKGTITLNQKSRNFLNSKNSALGEGIDFPEYHITPSTKGKAVILGPSKICTPSKKKFHPYIEANTNGSQSKKPILSSSRLDGSDSSSQSAEAVGLGLLNWKRDALGNVQQKIDSKQATLDTLNQGTITNVSKVEAISLINEIDKLRAGNDEYWRQRCRVEWHVKGDRNTAYLIGTLHISTLSLLHCYRMNTELATLTRRRYNSWLQISTKNYSLRNLLQAVSICITLIQKGFLLYRDSLDKEFLSIEVKNNVFSIKGNKAPGPNRMSSQFFSTLL</sequence>
<gene>
    <name evidence="2" type="ORF">LIER_27608</name>
</gene>
<dbReference type="Proteomes" id="UP001454036">
    <property type="component" value="Unassembled WGS sequence"/>
</dbReference>